<evidence type="ECO:0000313" key="3">
    <source>
        <dbReference type="Proteomes" id="UP000611459"/>
    </source>
</evidence>
<evidence type="ECO:0000313" key="2">
    <source>
        <dbReference type="EMBL" id="MBO1835638.1"/>
    </source>
</evidence>
<dbReference type="RefSeq" id="WP_200162079.1">
    <property type="nucleotide sequence ID" value="NZ_JAENHZ010000050.1"/>
</dbReference>
<dbReference type="Proteomes" id="UP000664048">
    <property type="component" value="Unassembled WGS sequence"/>
</dbReference>
<accession>A0AAP1VG06</accession>
<evidence type="ECO:0000313" key="4">
    <source>
        <dbReference type="Proteomes" id="UP000664048"/>
    </source>
</evidence>
<evidence type="ECO:0000313" key="1">
    <source>
        <dbReference type="EMBL" id="MBK1936096.1"/>
    </source>
</evidence>
<name>A0AAP1VG06_9BURK</name>
<dbReference type="Proteomes" id="UP000611459">
    <property type="component" value="Unassembled WGS sequence"/>
</dbReference>
<dbReference type="AlphaFoldDB" id="A0AAP1VG06"/>
<dbReference type="EMBL" id="JAGEMX010000037">
    <property type="protein sequence ID" value="MBO1835638.1"/>
    <property type="molecule type" value="Genomic_DNA"/>
</dbReference>
<reference evidence="1" key="1">
    <citation type="submission" date="2021-01" db="EMBL/GenBank/DDBJ databases">
        <title>Outbreak of Burkholderia contaminns endophthalmitis traced to a clinical ventilation system.</title>
        <authorList>
            <person name="Lipuma J."/>
            <person name="Spilker T."/>
            <person name="Kratholm J."/>
        </authorList>
    </citation>
    <scope>NUCLEOTIDE SEQUENCE</scope>
    <source>
        <strain evidence="1">HI4954</strain>
    </source>
</reference>
<protein>
    <submittedName>
        <fullName evidence="1">Uncharacterized protein</fullName>
    </submittedName>
</protein>
<reference evidence="2 4" key="2">
    <citation type="submission" date="2021-03" db="EMBL/GenBank/DDBJ databases">
        <title>Clinical course, treatment and visual outcome of an outbreak of Burkholderia contaminans endophthalmitis following cataract surgery.</title>
        <authorList>
            <person name="Lind C."/>
            <person name="Olsen K."/>
            <person name="Angelsen N.K."/>
            <person name="Krefting E.A."/>
            <person name="Fossen K."/>
            <person name="Gravningen K."/>
            <person name="Depoorter E."/>
            <person name="Vandamme P."/>
            <person name="Bertelsen G."/>
        </authorList>
    </citation>
    <scope>NUCLEOTIDE SEQUENCE [LARGE SCALE GENOMIC DNA]</scope>
    <source>
        <strain evidence="2 4">51242556</strain>
    </source>
</reference>
<feature type="non-terminal residue" evidence="1">
    <location>
        <position position="238"/>
    </location>
</feature>
<proteinExistence type="predicted"/>
<comment type="caution">
    <text evidence="1">The sequence shown here is derived from an EMBL/GenBank/DDBJ whole genome shotgun (WGS) entry which is preliminary data.</text>
</comment>
<gene>
    <name evidence="2" type="ORF">J4M89_40345</name>
    <name evidence="1" type="ORF">JIN94_40145</name>
</gene>
<sequence length="238" mass="26440">MTAPRALRRTLSCDNSPAVRRLVKTVEPVDTELHPKPRMWTANTRQRELFSCFPLFFRAVHHPESYLANISHFGIQCGVGWYPIIEALARDIEAELRALWREQLQFPERIAKMDGALLGGRATYPALPLCTDITQVGGELTVGVLSGQLCPPDVESRIRAHMQIAISGARRVCESCGKPGELRKGYWHRVYCDECIVSRGGVKEPGMGGVMAPAEPGVKRGFERFQGCGFLPFLATAF</sequence>
<organism evidence="1 3">
    <name type="scientific">Burkholderia contaminans</name>
    <dbReference type="NCBI Taxonomy" id="488447"/>
    <lineage>
        <taxon>Bacteria</taxon>
        <taxon>Pseudomonadati</taxon>
        <taxon>Pseudomonadota</taxon>
        <taxon>Betaproteobacteria</taxon>
        <taxon>Burkholderiales</taxon>
        <taxon>Burkholderiaceae</taxon>
        <taxon>Burkholderia</taxon>
        <taxon>Burkholderia cepacia complex</taxon>
    </lineage>
</organism>
<dbReference type="EMBL" id="JAENIB010000047">
    <property type="protein sequence ID" value="MBK1936096.1"/>
    <property type="molecule type" value="Genomic_DNA"/>
</dbReference>
<keyword evidence="4" id="KW-1185">Reference proteome</keyword>